<organism evidence="2 3">
    <name type="scientific">Digitaria exilis</name>
    <dbReference type="NCBI Taxonomy" id="1010633"/>
    <lineage>
        <taxon>Eukaryota</taxon>
        <taxon>Viridiplantae</taxon>
        <taxon>Streptophyta</taxon>
        <taxon>Embryophyta</taxon>
        <taxon>Tracheophyta</taxon>
        <taxon>Spermatophyta</taxon>
        <taxon>Magnoliopsida</taxon>
        <taxon>Liliopsida</taxon>
        <taxon>Poales</taxon>
        <taxon>Poaceae</taxon>
        <taxon>PACMAD clade</taxon>
        <taxon>Panicoideae</taxon>
        <taxon>Panicodae</taxon>
        <taxon>Paniceae</taxon>
        <taxon>Anthephorinae</taxon>
        <taxon>Digitaria</taxon>
    </lineage>
</organism>
<reference evidence="2" key="1">
    <citation type="submission" date="2020-07" db="EMBL/GenBank/DDBJ databases">
        <title>Genome sequence and genetic diversity analysis of an under-domesticated orphan crop, white fonio (Digitaria exilis).</title>
        <authorList>
            <person name="Bennetzen J.L."/>
            <person name="Chen S."/>
            <person name="Ma X."/>
            <person name="Wang X."/>
            <person name="Yssel A.E.J."/>
            <person name="Chaluvadi S.R."/>
            <person name="Johnson M."/>
            <person name="Gangashetty P."/>
            <person name="Hamidou F."/>
            <person name="Sanogo M.D."/>
            <person name="Zwaenepoel A."/>
            <person name="Wallace J."/>
            <person name="Van De Peer Y."/>
            <person name="Van Deynze A."/>
        </authorList>
    </citation>
    <scope>NUCLEOTIDE SEQUENCE</scope>
    <source>
        <tissue evidence="2">Leaves</tissue>
    </source>
</reference>
<feature type="transmembrane region" description="Helical" evidence="1">
    <location>
        <begin position="139"/>
        <end position="163"/>
    </location>
</feature>
<evidence type="ECO:0000313" key="3">
    <source>
        <dbReference type="Proteomes" id="UP000636709"/>
    </source>
</evidence>
<gene>
    <name evidence="2" type="ORF">HU200_000580</name>
</gene>
<feature type="transmembrane region" description="Helical" evidence="1">
    <location>
        <begin position="12"/>
        <end position="33"/>
    </location>
</feature>
<dbReference type="Proteomes" id="UP000636709">
    <property type="component" value="Unassembled WGS sequence"/>
</dbReference>
<dbReference type="InterPro" id="IPR011989">
    <property type="entry name" value="ARM-like"/>
</dbReference>
<feature type="transmembrane region" description="Helical" evidence="1">
    <location>
        <begin position="54"/>
        <end position="73"/>
    </location>
</feature>
<dbReference type="EMBL" id="JACEFO010000086">
    <property type="protein sequence ID" value="KAF8781317.1"/>
    <property type="molecule type" value="Genomic_DNA"/>
</dbReference>
<dbReference type="InterPro" id="IPR016024">
    <property type="entry name" value="ARM-type_fold"/>
</dbReference>
<protein>
    <submittedName>
        <fullName evidence="2">Uncharacterized protein</fullName>
    </submittedName>
</protein>
<dbReference type="SUPFAM" id="SSF48371">
    <property type="entry name" value="ARM repeat"/>
    <property type="match status" value="1"/>
</dbReference>
<dbReference type="PANTHER" id="PTHR33115:SF43">
    <property type="entry name" value="BLE2 PROTEIN"/>
    <property type="match status" value="1"/>
</dbReference>
<evidence type="ECO:0000313" key="2">
    <source>
        <dbReference type="EMBL" id="KAF8781317.1"/>
    </source>
</evidence>
<keyword evidence="1" id="KW-0472">Membrane</keyword>
<keyword evidence="1" id="KW-0812">Transmembrane</keyword>
<sequence>MIKEGAVRSPYVALLIAETVAGILAQAVAVLLLNLRPGRIVHLTSRPCGRKLVSFAKIISAVWLAYTSALPLLPHILPVFAVSLFNRPFTVVVLSFGSLQPSTTETNSIFDRWLHVTLHILFLWDLLMTFESCPHCTEISFFVLAALLVGNLQIPAAVTQVVLSSLRLRRLYGAHHDYYQQPEVYNQNLVPSITVFYMLALCEGAFYIMACILGVFSYIPCRSLLLRSGFTGQWGSKAVDLYYRRVYTARMETGVLAAGSMMTLDTFAMESLKSISQEVRLIGVRVLDSLLQESDSSKMLVSRITRSTEAMSTLISMIGGTAVQDEGGIRLFAARVTANIAGRLRISEAPAGMVKSVSSLLDAGKLSLTSSGDGGNNAGNHHKYGTSAKERNRGLSWVCHCWQRTKDKWSVPDEPPLTQQDSFPVMGMVILRRLAYDPDNCVEIVKATTLISKIIGLIAYTNDNHNAVICSSVHLVWRLVSTEGKIGATIRQELSDSPFLIDNLAGTCEDSRSSPEVLMLAMDTIAKLALDENARQEVGSKQVIICKLVHSFLGRDEASEVSLRIAAGEALVNLTIESPANCSAILEVLGCHLIKDLKDMLCEAEYKIYMCTAASLLQNLCAHSRDKLTSLPGASEHLRSTLPTVMENIVSAEGKQLEILIGLASEICSISECFIFDLESRTDEVGAKVVRKLVGTLNSNRKPSCEYPRMRRVIVEMVISFVTSYPGYRTMLKEEGVMETLSKVAMTPSKVEKYRVFSGVDGVVLECGLPLCDLVDRVKGLIGYATPYPCT</sequence>
<comment type="caution">
    <text evidence="2">The sequence shown here is derived from an EMBL/GenBank/DDBJ whole genome shotgun (WGS) entry which is preliminary data.</text>
</comment>
<feature type="transmembrane region" description="Helical" evidence="1">
    <location>
        <begin position="195"/>
        <end position="219"/>
    </location>
</feature>
<keyword evidence="1" id="KW-1133">Transmembrane helix</keyword>
<dbReference type="PANTHER" id="PTHR33115">
    <property type="entry name" value="ARM REPEAT SUPERFAMILY PROTEIN"/>
    <property type="match status" value="1"/>
</dbReference>
<evidence type="ECO:0000256" key="1">
    <source>
        <dbReference type="SAM" id="Phobius"/>
    </source>
</evidence>
<keyword evidence="3" id="KW-1185">Reference proteome</keyword>
<name>A0A835KWP7_9POAL</name>
<dbReference type="Gene3D" id="1.25.10.10">
    <property type="entry name" value="Leucine-rich Repeat Variant"/>
    <property type="match status" value="1"/>
</dbReference>
<dbReference type="OrthoDB" id="692826at2759"/>
<accession>A0A835KWP7</accession>
<dbReference type="AlphaFoldDB" id="A0A835KWP7"/>
<proteinExistence type="predicted"/>